<evidence type="ECO:0000313" key="2">
    <source>
        <dbReference type="EMBL" id="RIV46482.1"/>
    </source>
</evidence>
<proteinExistence type="predicted"/>
<protein>
    <submittedName>
        <fullName evidence="2">Uncharacterized protein</fullName>
    </submittedName>
</protein>
<comment type="caution">
    <text evidence="2">The sequence shown here is derived from an EMBL/GenBank/DDBJ whole genome shotgun (WGS) entry which is preliminary data.</text>
</comment>
<dbReference type="EMBL" id="QXFI01000011">
    <property type="protein sequence ID" value="RIV46482.1"/>
    <property type="molecule type" value="Genomic_DNA"/>
</dbReference>
<evidence type="ECO:0000313" key="3">
    <source>
        <dbReference type="Proteomes" id="UP000266691"/>
    </source>
</evidence>
<feature type="transmembrane region" description="Helical" evidence="1">
    <location>
        <begin position="43"/>
        <end position="60"/>
    </location>
</feature>
<dbReference type="Proteomes" id="UP000266691">
    <property type="component" value="Unassembled WGS sequence"/>
</dbReference>
<dbReference type="AlphaFoldDB" id="A0A3A1NPU3"/>
<evidence type="ECO:0000256" key="1">
    <source>
        <dbReference type="SAM" id="Phobius"/>
    </source>
</evidence>
<organism evidence="2 3">
    <name type="scientific">Flagellimonas pelagia</name>
    <dbReference type="NCBI Taxonomy" id="2306998"/>
    <lineage>
        <taxon>Bacteria</taxon>
        <taxon>Pseudomonadati</taxon>
        <taxon>Bacteroidota</taxon>
        <taxon>Flavobacteriia</taxon>
        <taxon>Flavobacteriales</taxon>
        <taxon>Flavobacteriaceae</taxon>
        <taxon>Flagellimonas</taxon>
    </lineage>
</organism>
<sequence>MFILLGAAIGIYLIPDLIPLIKRTPYQLLDPEIRVRNKLGIDWFWQYIGWFITYMIFRIGKSFYKDSQKPTNTGN</sequence>
<keyword evidence="1" id="KW-1133">Transmembrane helix</keyword>
<reference evidence="2 3" key="1">
    <citation type="submission" date="2018-08" db="EMBL/GenBank/DDBJ databases">
        <title>Proposal of Muricauda 72 sp.nov. and Muricauda NH166 sp.nov., isolated from seawater.</title>
        <authorList>
            <person name="Cheng H."/>
            <person name="Wu Y.-H."/>
            <person name="Guo L.-L."/>
            <person name="Xu X.-W."/>
        </authorList>
    </citation>
    <scope>NUCLEOTIDE SEQUENCE [LARGE SCALE GENOMIC DNA]</scope>
    <source>
        <strain evidence="2 3">72</strain>
    </source>
</reference>
<name>A0A3A1NPU3_9FLAO</name>
<keyword evidence="1" id="KW-0472">Membrane</keyword>
<keyword evidence="1" id="KW-0812">Transmembrane</keyword>
<gene>
    <name evidence="2" type="ORF">D2V05_03800</name>
</gene>
<accession>A0A3A1NPU3</accession>